<keyword evidence="2" id="KW-1185">Reference proteome</keyword>
<proteinExistence type="predicted"/>
<sequence length="64" mass="7335">MIPRKNHFWFLVVICGNGDSNFLVMRNAVHLRTLLPSKHFRKLSTATFVDAARVNPDIIPNRTS</sequence>
<comment type="caution">
    <text evidence="1">The sequence shown here is derived from an EMBL/GenBank/DDBJ whole genome shotgun (WGS) entry which is preliminary data.</text>
</comment>
<protein>
    <submittedName>
        <fullName evidence="1">Uncharacterized protein</fullName>
    </submittedName>
</protein>
<organism evidence="1 2">
    <name type="scientific">Glarea lozoyensis (strain ATCC 74030 / MF5533)</name>
    <dbReference type="NCBI Taxonomy" id="1104152"/>
    <lineage>
        <taxon>Eukaryota</taxon>
        <taxon>Fungi</taxon>
        <taxon>Dikarya</taxon>
        <taxon>Ascomycota</taxon>
        <taxon>Pezizomycotina</taxon>
        <taxon>Leotiomycetes</taxon>
        <taxon>Helotiales</taxon>
        <taxon>Helotiaceae</taxon>
        <taxon>Glarea</taxon>
    </lineage>
</organism>
<evidence type="ECO:0000313" key="1">
    <source>
        <dbReference type="EMBL" id="EHL01267.1"/>
    </source>
</evidence>
<dbReference type="AlphaFoldDB" id="H0EJK6"/>
<dbReference type="InParanoid" id="H0EJK6"/>
<evidence type="ECO:0000313" key="2">
    <source>
        <dbReference type="Proteomes" id="UP000005446"/>
    </source>
</evidence>
<dbReference type="Proteomes" id="UP000005446">
    <property type="component" value="Unassembled WGS sequence"/>
</dbReference>
<dbReference type="HOGENOM" id="CLU_2867832_0_0_1"/>
<gene>
    <name evidence="1" type="ORF">M7I_2734</name>
</gene>
<accession>H0EJK6</accession>
<dbReference type="EMBL" id="AGUE01000056">
    <property type="protein sequence ID" value="EHL01267.1"/>
    <property type="molecule type" value="Genomic_DNA"/>
</dbReference>
<name>H0EJK6_GLAL7</name>
<reference evidence="1 2" key="1">
    <citation type="journal article" date="2012" name="Eukaryot. Cell">
        <title>Genome sequence of the fungus Glarea lozoyensis: the first genome sequence of a species from the Helotiaceae family.</title>
        <authorList>
            <person name="Youssar L."/>
            <person name="Gruening B.A."/>
            <person name="Erxleben A."/>
            <person name="Guenther S."/>
            <person name="Huettel W."/>
        </authorList>
    </citation>
    <scope>NUCLEOTIDE SEQUENCE [LARGE SCALE GENOMIC DNA]</scope>
    <source>
        <strain evidence="2">ATCC 74030 / MF5533</strain>
    </source>
</reference>